<keyword evidence="4" id="KW-0732">Signal</keyword>
<comment type="caution">
    <text evidence="9">The sequence shown here is derived from an EMBL/GenBank/DDBJ whole genome shotgun (WGS) entry which is preliminary data.</text>
</comment>
<dbReference type="Pfam" id="PF16822">
    <property type="entry name" value="ALGX"/>
    <property type="match status" value="1"/>
</dbReference>
<keyword evidence="7" id="KW-1133">Transmembrane helix</keyword>
<name>A0A4V1WFK9_9FLAO</name>
<protein>
    <recommendedName>
        <fullName evidence="8">AlgX/AlgJ SGNH hydrolase-like domain-containing protein</fullName>
    </recommendedName>
</protein>
<evidence type="ECO:0000259" key="8">
    <source>
        <dbReference type="Pfam" id="PF16822"/>
    </source>
</evidence>
<dbReference type="GO" id="GO:0042597">
    <property type="term" value="C:periplasmic space"/>
    <property type="evidence" value="ECO:0007669"/>
    <property type="project" value="UniProtKB-SubCell"/>
</dbReference>
<keyword evidence="5" id="KW-0574">Periplasm</keyword>
<dbReference type="OrthoDB" id="175771at2"/>
<evidence type="ECO:0000256" key="5">
    <source>
        <dbReference type="ARBA" id="ARBA00022764"/>
    </source>
</evidence>
<evidence type="ECO:0000256" key="3">
    <source>
        <dbReference type="ARBA" id="ARBA00022679"/>
    </source>
</evidence>
<dbReference type="EMBL" id="SETE01000004">
    <property type="protein sequence ID" value="RYM33556.1"/>
    <property type="molecule type" value="Genomic_DNA"/>
</dbReference>
<gene>
    <name evidence="9" type="ORF">ERX46_11505</name>
</gene>
<feature type="transmembrane region" description="Helical" evidence="7">
    <location>
        <begin position="12"/>
        <end position="28"/>
    </location>
</feature>
<keyword evidence="6" id="KW-0016">Alginate biosynthesis</keyword>
<reference evidence="9 10" key="1">
    <citation type="submission" date="2019-02" db="EMBL/GenBank/DDBJ databases">
        <title>Genome sequence of the sea-ice species Brumimicrobium glaciale.</title>
        <authorList>
            <person name="Bowman J.P."/>
        </authorList>
    </citation>
    <scope>NUCLEOTIDE SEQUENCE [LARGE SCALE GENOMIC DNA]</scope>
    <source>
        <strain evidence="9 10">IC156</strain>
    </source>
</reference>
<dbReference type="GO" id="GO:0016740">
    <property type="term" value="F:transferase activity"/>
    <property type="evidence" value="ECO:0007669"/>
    <property type="project" value="UniProtKB-KW"/>
</dbReference>
<accession>A0A4V1WFK9</accession>
<proteinExistence type="predicted"/>
<dbReference type="GO" id="GO:0042121">
    <property type="term" value="P:alginic acid biosynthetic process"/>
    <property type="evidence" value="ECO:0007669"/>
    <property type="project" value="UniProtKB-UniPathway"/>
</dbReference>
<dbReference type="AlphaFoldDB" id="A0A4V1WFK9"/>
<evidence type="ECO:0000256" key="1">
    <source>
        <dbReference type="ARBA" id="ARBA00004418"/>
    </source>
</evidence>
<feature type="domain" description="AlgX/AlgJ SGNH hydrolase-like" evidence="8">
    <location>
        <begin position="99"/>
        <end position="242"/>
    </location>
</feature>
<evidence type="ECO:0000256" key="6">
    <source>
        <dbReference type="ARBA" id="ARBA00022841"/>
    </source>
</evidence>
<evidence type="ECO:0000313" key="10">
    <source>
        <dbReference type="Proteomes" id="UP000293952"/>
    </source>
</evidence>
<keyword evidence="3" id="KW-0808">Transferase</keyword>
<dbReference type="UniPathway" id="UPA00286"/>
<comment type="pathway">
    <text evidence="2">Glycan biosynthesis; alginate biosynthesis.</text>
</comment>
<evidence type="ECO:0000256" key="2">
    <source>
        <dbReference type="ARBA" id="ARBA00005182"/>
    </source>
</evidence>
<organism evidence="9 10">
    <name type="scientific">Brumimicrobium glaciale</name>
    <dbReference type="NCBI Taxonomy" id="200475"/>
    <lineage>
        <taxon>Bacteria</taxon>
        <taxon>Pseudomonadati</taxon>
        <taxon>Bacteroidota</taxon>
        <taxon>Flavobacteriia</taxon>
        <taxon>Flavobacteriales</taxon>
        <taxon>Crocinitomicaceae</taxon>
        <taxon>Brumimicrobium</taxon>
    </lineage>
</organism>
<comment type="subcellular location">
    <subcellularLocation>
        <location evidence="1">Periplasm</location>
    </subcellularLocation>
</comment>
<evidence type="ECO:0000256" key="4">
    <source>
        <dbReference type="ARBA" id="ARBA00022729"/>
    </source>
</evidence>
<dbReference type="InterPro" id="IPR031811">
    <property type="entry name" value="ALGX/ALGJ_SGNH-like"/>
</dbReference>
<dbReference type="RefSeq" id="WP_130094016.1">
    <property type="nucleotide sequence ID" value="NZ_SETE01000004.1"/>
</dbReference>
<evidence type="ECO:0000256" key="7">
    <source>
        <dbReference type="SAM" id="Phobius"/>
    </source>
</evidence>
<sequence>MEEKKRDDLIKKFLFIGIVALLFIPMFSNRYKLFEIKPLGGSYSQAEDPKFAFENWFEGVYQDQKQNYIEESLIFKPLFVRIYNQYYHDFYNIGRANSVVVGKSGYLYESYYIKAYLGRDFIGDKEIQAKVKKLSLVVDTLKSKGVELIVVFAPGKGSFYSEFIPEKFNPNDKTITNYEVYNEKLLKSSIHYLDFRKWFLSKKSTSKYPLFPKTGIHWSKYGELLAADSLLRYINSISQFKKTPELIIGEVEVSNIMRDTDDDIEKGMNLYYDIPDLEMGYPVFSIHKEKINNQPKVLTISDSYYWGMFNWGLSKKAFNNGQFWYYNEAIYPDSYEKPIKVSDINIIDEVEKNDIVILMSTDAYLYKFAFGFIDQLYAAYFPPEVPTK</sequence>
<dbReference type="Proteomes" id="UP000293952">
    <property type="component" value="Unassembled WGS sequence"/>
</dbReference>
<keyword evidence="7" id="KW-0472">Membrane</keyword>
<keyword evidence="7" id="KW-0812">Transmembrane</keyword>
<keyword evidence="10" id="KW-1185">Reference proteome</keyword>
<evidence type="ECO:0000313" key="9">
    <source>
        <dbReference type="EMBL" id="RYM33556.1"/>
    </source>
</evidence>